<proteinExistence type="inferred from homology"/>
<organism evidence="11 12">
    <name type="scientific">Oikopleura dioica</name>
    <name type="common">Tunicate</name>
    <dbReference type="NCBI Taxonomy" id="34765"/>
    <lineage>
        <taxon>Eukaryota</taxon>
        <taxon>Metazoa</taxon>
        <taxon>Chordata</taxon>
        <taxon>Tunicata</taxon>
        <taxon>Appendicularia</taxon>
        <taxon>Copelata</taxon>
        <taxon>Oikopleuridae</taxon>
        <taxon>Oikopleura</taxon>
    </lineage>
</organism>
<dbReference type="InterPro" id="IPR012338">
    <property type="entry name" value="Beta-lactam/transpept-like"/>
</dbReference>
<dbReference type="InterPro" id="IPR015868">
    <property type="entry name" value="Glutaminase"/>
</dbReference>
<evidence type="ECO:0000256" key="1">
    <source>
        <dbReference type="ARBA" id="ARBA00011076"/>
    </source>
</evidence>
<dbReference type="PANTHER" id="PTHR12544">
    <property type="entry name" value="GLUTAMINASE"/>
    <property type="match status" value="1"/>
</dbReference>
<evidence type="ECO:0000256" key="5">
    <source>
        <dbReference type="ARBA" id="ARBA00022801"/>
    </source>
</evidence>
<dbReference type="Pfam" id="PF12796">
    <property type="entry name" value="Ank_2"/>
    <property type="match status" value="1"/>
</dbReference>
<evidence type="ECO:0000256" key="4">
    <source>
        <dbReference type="ARBA" id="ARBA00022737"/>
    </source>
</evidence>
<keyword evidence="6 8" id="KW-0040">ANK repeat</keyword>
<sequence length="549" mass="60985">MSEERQDILRNIFDLYVTKKGNLNVTKFVNGLEQMGLKKSDARLLPFMNRMRDFQLSPAKGEEVAPIMPDDFMNLIGDAEELIVKAFSGNLVIPDFSTFKQTVTEIYEELKDFNSGHPADYIPQLARVDPSLWAVSVCTVDGQRFDIGDIDQTYSIQSTSKPFNYAMALDLYGNEDVYNYVSAEPSGHGFNEIVLDGRNKPHNPMINAGAIMVSSLVKSEMNTADRFEYMQGIFRRLAGDLHVGFNNSIYLSERSVADREGSLKNTPISMQPIFDQLKLLAGTNLEKVLEFYFQLCSIEAKCDSHCVMAATLANGGICPITNDKVYEPRSVQQTLSLMLSCGMYDYSGQWAFQVGLPAKSGVSGSIIVVVPNVMAMCLYSPPLDKLGNSAKGIEFMNRLLQRFNFHHFDSLNHAVQKINPRNNMMKIEDSNRTSLFFAVGAGELGLVKKFFDSEYDFNAKDCNGRTVLHVASAVGAESIVRFLLEKTELKADEPDLWGETPMDIATKYGFNSITDILRCRVIAQTMPTVDDSPKSPAISEGDSGVVSSA</sequence>
<name>A0ABN7SX21_OIKDI</name>
<dbReference type="Gene3D" id="1.25.40.20">
    <property type="entry name" value="Ankyrin repeat-containing domain"/>
    <property type="match status" value="1"/>
</dbReference>
<evidence type="ECO:0000259" key="10">
    <source>
        <dbReference type="Pfam" id="PF17959"/>
    </source>
</evidence>
<comment type="subunit">
    <text evidence="2">Homotetramer.</text>
</comment>
<keyword evidence="5" id="KW-0378">Hydrolase</keyword>
<dbReference type="EMBL" id="OU015566">
    <property type="protein sequence ID" value="CAG5105628.1"/>
    <property type="molecule type" value="Genomic_DNA"/>
</dbReference>
<dbReference type="Pfam" id="PF04960">
    <property type="entry name" value="Glutaminase"/>
    <property type="match status" value="1"/>
</dbReference>
<dbReference type="Pfam" id="PF17959">
    <property type="entry name" value="EF-hand_14"/>
    <property type="match status" value="1"/>
</dbReference>
<reference evidence="11 12" key="1">
    <citation type="submission" date="2021-04" db="EMBL/GenBank/DDBJ databases">
        <authorList>
            <person name="Bliznina A."/>
        </authorList>
    </citation>
    <scope>NUCLEOTIDE SEQUENCE [LARGE SCALE GENOMIC DNA]</scope>
</reference>
<protein>
    <recommendedName>
        <fullName evidence="3">glutaminase</fullName>
        <ecNumber evidence="3">3.5.1.2</ecNumber>
    </recommendedName>
</protein>
<dbReference type="Proteomes" id="UP001158576">
    <property type="component" value="Chromosome 1"/>
</dbReference>
<keyword evidence="4" id="KW-0677">Repeat</keyword>
<evidence type="ECO:0000256" key="2">
    <source>
        <dbReference type="ARBA" id="ARBA00011881"/>
    </source>
</evidence>
<evidence type="ECO:0000256" key="8">
    <source>
        <dbReference type="PROSITE-ProRule" id="PRU00023"/>
    </source>
</evidence>
<evidence type="ECO:0000256" key="3">
    <source>
        <dbReference type="ARBA" id="ARBA00012918"/>
    </source>
</evidence>
<dbReference type="NCBIfam" id="TIGR03814">
    <property type="entry name" value="Gln_ase"/>
    <property type="match status" value="1"/>
</dbReference>
<dbReference type="InterPro" id="IPR002110">
    <property type="entry name" value="Ankyrin_rpt"/>
</dbReference>
<evidence type="ECO:0000313" key="11">
    <source>
        <dbReference type="EMBL" id="CAG5105628.1"/>
    </source>
</evidence>
<dbReference type="PANTHER" id="PTHR12544:SF29">
    <property type="entry name" value="GLUTAMINASE"/>
    <property type="match status" value="1"/>
</dbReference>
<dbReference type="PROSITE" id="PS50297">
    <property type="entry name" value="ANK_REP_REGION"/>
    <property type="match status" value="1"/>
</dbReference>
<gene>
    <name evidence="11" type="ORF">OKIOD_LOCUS11068</name>
</gene>
<accession>A0ABN7SX21</accession>
<evidence type="ECO:0000256" key="9">
    <source>
        <dbReference type="SAM" id="MobiDB-lite"/>
    </source>
</evidence>
<comment type="similarity">
    <text evidence="1">Belongs to the glutaminase family.</text>
</comment>
<dbReference type="EC" id="3.5.1.2" evidence="3"/>
<dbReference type="InterPro" id="IPR041541">
    <property type="entry name" value="Glutaminase_EF-hand"/>
</dbReference>
<dbReference type="SUPFAM" id="SSF56601">
    <property type="entry name" value="beta-lactamase/transpeptidase-like"/>
    <property type="match status" value="1"/>
</dbReference>
<feature type="region of interest" description="Disordered" evidence="9">
    <location>
        <begin position="528"/>
        <end position="549"/>
    </location>
</feature>
<dbReference type="InterPro" id="IPR036770">
    <property type="entry name" value="Ankyrin_rpt-contain_sf"/>
</dbReference>
<dbReference type="Gene3D" id="3.40.710.10">
    <property type="entry name" value="DD-peptidase/beta-lactamase superfamily"/>
    <property type="match status" value="1"/>
</dbReference>
<evidence type="ECO:0000256" key="7">
    <source>
        <dbReference type="ARBA" id="ARBA00049534"/>
    </source>
</evidence>
<comment type="catalytic activity">
    <reaction evidence="7">
        <text>L-glutamine + H2O = L-glutamate + NH4(+)</text>
        <dbReference type="Rhea" id="RHEA:15889"/>
        <dbReference type="ChEBI" id="CHEBI:15377"/>
        <dbReference type="ChEBI" id="CHEBI:28938"/>
        <dbReference type="ChEBI" id="CHEBI:29985"/>
        <dbReference type="ChEBI" id="CHEBI:58359"/>
        <dbReference type="EC" id="3.5.1.2"/>
    </reaction>
</comment>
<keyword evidence="12" id="KW-1185">Reference proteome</keyword>
<evidence type="ECO:0000313" key="12">
    <source>
        <dbReference type="Proteomes" id="UP001158576"/>
    </source>
</evidence>
<feature type="repeat" description="ANK" evidence="8">
    <location>
        <begin position="463"/>
        <end position="486"/>
    </location>
</feature>
<dbReference type="Gene3D" id="1.10.238.210">
    <property type="match status" value="1"/>
</dbReference>
<dbReference type="SUPFAM" id="SSF48403">
    <property type="entry name" value="Ankyrin repeat"/>
    <property type="match status" value="1"/>
</dbReference>
<feature type="domain" description="Glutaminase EF-hand" evidence="10">
    <location>
        <begin position="12"/>
        <end position="94"/>
    </location>
</feature>
<dbReference type="HAMAP" id="MF_00313">
    <property type="entry name" value="Glutaminase"/>
    <property type="match status" value="1"/>
</dbReference>
<dbReference type="PROSITE" id="PS50088">
    <property type="entry name" value="ANK_REPEAT"/>
    <property type="match status" value="1"/>
</dbReference>
<evidence type="ECO:0000256" key="6">
    <source>
        <dbReference type="ARBA" id="ARBA00023043"/>
    </source>
</evidence>